<sequence length="1216" mass="130233">MARAVSWWGLGVTSLNRIHLAELTDHWRAATWDMICGGDVSPSVRASLAKTYASAADESPENRGMELNHAPAINFSESPSSSSAHLSRIIRHPPLSSLSSLLTSSSPTLHLSAALALHNYSFLAPPPSTSSIRTLLPLLSLALLTPATTRSPTSSSQSLSVSPSSHLPPSSQLSGLYPLNHLLAPSPPSLFLLLSISSVYPHSLSYSLSPLWILLLSSTHSQSTPSNSHVPSSLLLQSLRTPLSLSHLSISSPPSFSPPSTSSTLPLTPPCYRLITYLSSRPVYLSLSLAPTLHSLSRPRGSLGSFCHSPTLSSLSRSNSLVSLSLSRNTLPSLRLPCRPPHGFPSPPPTSISRQLSPHLTSHSRHPQPLLTQVSSSVAALSLPPQRASSPLAHPVSALSRHLPKLSLLSLVSLQNISSSAVLALSRSPSVLQTPRYRLPRNSLLSLHPQRLSSQSSLTPLLPDSPLHFNPLSPSPSLHDTPLQPHTHPALIPSITLPIRSSQSLSHSIVTIHQILPIVTPLKPPISPLIHTPRSPPLTSSHSNPPPPLNPAISPVNLSVPRTYARPIYPHTTHSILAPSHLSTKAQSTHVDTVSTNPNHAEHLLSLRHPPPCIPPSLLPFPRLLGLPITNSPHSSVKTIPITSLPFPPPTPSLTRLYFLSTHPHNQEASQLLPPHSFHLSFMDLSPRLPSRSPLTSTPSSPPRLPVRLSSLLRLRVHWTNSRSTLIGSVPPQSPPPRLPPPIRSSSSPHTARLPSFPQIHPIPSSLPSDPALSAPLSPHSSSLIQASTPPSNTRERRGPPPSRHLLSILLLSFTTGPSHNSSNSLSSPLISSPLSDVIRIAHRYPPSSQHQSQYHHPPLSLSSTVSSLAALTLPAILIQQSPGSLLSLSETPPPLSSQSPPPGVPMTLNRRLISPYLGNVLSFSRSALSLTPISSARPTSHPVLPPLHLSPPRSSPSTLISLPLSSGLDTSLDTPLGPPLLPSPLVYPPTPIHQSLPAALLNRIISPPLRLLQLLETLGEPPSDTPSALFSSSKSIAPLTARDRLSLTLMGTHRLGHNVFTNLSVAINPSSLQCLTGTLITFLQSHLFLILPERLVRPLISFFILTFLSGSQISLLVSSFLPLTTPHVFSLLVSACHGGGTAWQKVNGAEVKADGKEAQARVVHGSCWEGSMAHLTAARHTHRPGRRWSRSLSRPATQRVQLLGNQRAQPARAPH</sequence>
<feature type="compositionally biased region" description="Basic residues" evidence="1">
    <location>
        <begin position="1180"/>
        <end position="1190"/>
    </location>
</feature>
<accession>A0AAV2LDD8</accession>
<feature type="region of interest" description="Disordered" evidence="1">
    <location>
        <begin position="455"/>
        <end position="484"/>
    </location>
</feature>
<dbReference type="Proteomes" id="UP001497482">
    <property type="component" value="Chromosome 21"/>
</dbReference>
<feature type="compositionally biased region" description="Low complexity" evidence="1">
    <location>
        <begin position="455"/>
        <end position="467"/>
    </location>
</feature>
<feature type="region of interest" description="Disordered" evidence="1">
    <location>
        <begin position="336"/>
        <end position="367"/>
    </location>
</feature>
<reference evidence="2 3" key="1">
    <citation type="submission" date="2024-04" db="EMBL/GenBank/DDBJ databases">
        <authorList>
            <person name="Waldvogel A.-M."/>
            <person name="Schoenle A."/>
        </authorList>
    </citation>
    <scope>NUCLEOTIDE SEQUENCE [LARGE SCALE GENOMIC DNA]</scope>
</reference>
<organism evidence="2 3">
    <name type="scientific">Knipowitschia caucasica</name>
    <name type="common">Caucasian dwarf goby</name>
    <name type="synonym">Pomatoschistus caucasicus</name>
    <dbReference type="NCBI Taxonomy" id="637954"/>
    <lineage>
        <taxon>Eukaryota</taxon>
        <taxon>Metazoa</taxon>
        <taxon>Chordata</taxon>
        <taxon>Craniata</taxon>
        <taxon>Vertebrata</taxon>
        <taxon>Euteleostomi</taxon>
        <taxon>Actinopterygii</taxon>
        <taxon>Neopterygii</taxon>
        <taxon>Teleostei</taxon>
        <taxon>Neoteleostei</taxon>
        <taxon>Acanthomorphata</taxon>
        <taxon>Gobiaria</taxon>
        <taxon>Gobiiformes</taxon>
        <taxon>Gobioidei</taxon>
        <taxon>Gobiidae</taxon>
        <taxon>Gobiinae</taxon>
        <taxon>Knipowitschia</taxon>
    </lineage>
</organism>
<name>A0AAV2LDD8_KNICA</name>
<evidence type="ECO:0000256" key="1">
    <source>
        <dbReference type="SAM" id="MobiDB-lite"/>
    </source>
</evidence>
<feature type="region of interest" description="Disordered" evidence="1">
    <location>
        <begin position="1180"/>
        <end position="1216"/>
    </location>
</feature>
<feature type="compositionally biased region" description="Polar residues" evidence="1">
    <location>
        <begin position="1191"/>
        <end position="1209"/>
    </location>
</feature>
<feature type="region of interest" description="Disordered" evidence="1">
    <location>
        <begin position="725"/>
        <end position="803"/>
    </location>
</feature>
<feature type="compositionally biased region" description="Low complexity" evidence="1">
    <location>
        <begin position="762"/>
        <end position="785"/>
    </location>
</feature>
<feature type="compositionally biased region" description="Pro residues" evidence="1">
    <location>
        <begin position="732"/>
        <end position="743"/>
    </location>
</feature>
<evidence type="ECO:0000313" key="2">
    <source>
        <dbReference type="EMBL" id="CAL1597357.1"/>
    </source>
</evidence>
<dbReference type="AlphaFoldDB" id="A0AAV2LDD8"/>
<dbReference type="EMBL" id="OZ035843">
    <property type="protein sequence ID" value="CAL1597357.1"/>
    <property type="molecule type" value="Genomic_DNA"/>
</dbReference>
<feature type="compositionally biased region" description="Polar residues" evidence="1">
    <location>
        <begin position="351"/>
        <end position="361"/>
    </location>
</feature>
<evidence type="ECO:0000313" key="3">
    <source>
        <dbReference type="Proteomes" id="UP001497482"/>
    </source>
</evidence>
<proteinExistence type="predicted"/>
<keyword evidence="3" id="KW-1185">Reference proteome</keyword>
<protein>
    <submittedName>
        <fullName evidence="2">Uncharacterized protein</fullName>
    </submittedName>
</protein>
<feature type="region of interest" description="Disordered" evidence="1">
    <location>
        <begin position="530"/>
        <end position="554"/>
    </location>
</feature>
<gene>
    <name evidence="2" type="ORF">KC01_LOCUS25867</name>
</gene>
<feature type="compositionally biased region" description="Pro residues" evidence="1">
    <location>
        <begin position="338"/>
        <end position="350"/>
    </location>
</feature>